<sequence>MKKLYLFFNLLFLTSSSGWRQQFINLLRNKIDLLMYIPLFLISIANAQSYQPLTLDGFNEDVIANGIGSAASSTTNYLDRDAFCIQSLDWKLTASSSALTFGLPVDGIINSVVSANPGLFFKLQDYSANNVIQLRSNGNSITSSVTGQVKAEKLYLLANSASGSSSLQCMVNFDDNSFQILSIILPDWYDGTNPPVAYLGFGRVTRLSSVLEHSISNPRLHQIALPINLENQNKEIRSISFTHLQGNGIINIFGATAELVAPCKSPETVSFSSITSSSAQVSFVPPNPLPAAGYDFEFRSSGLPESGTTGLLARGSIVNSSTTINSSNLPMGERVNFYIRSKCSASSLGEWKGPFTFTTLCVARGAFNENFESQPVGSTIDASLPSCWGKISNGNGYLYTSNASAYSGIHSLYLYNSNQTTGDLMVVSPPTNQLGSGGYRIRFRARSTFFQEVTLKVVTLENPYDTANMQVLDEIELTNSYKEYFVNVPAGTANYFGLAHGLKTGYQAIYIDDIHLEPIPPCIVPTDLTVSAVGLSTATIAWTATSSLNTDGYVYEVRTSGEAGSGTTGLAFSGRSDSNVTRVNLNDLLAGTTYHAYVKANCTATDESYWTDAVTFTPNWCMPNYQNGSSNHRITKVNIDELAFTDEITSYTQRDRTNLSIPDLQAGSSYTFNVTTTGYTVMGVAIDFNNDGVFDQNTEVLALPDYIVNNTQVYTAQVIIPNGVASGNYRMRIWNRGANAGGGMGADPCGAYNYGTWADYTVRVQGATLPPVAVNQVFCKSENKKVGDLIATGENIKWYTSETATTALLPSTLLSSGTYYATQTIGGYESVRRTAIQVEVDDPKLNSISVSSSFQYGTQTQVVLIGIRTVLGPHVLTWYETEAGGTSIPTPDINLLPVGTHVYWVSTFSTYGCESKRSKINLVVNPMSLYITPTVVNKFYGDADPELTYTIYGGYNDVPLTGSLVRDVGENAGNYAIRQGTLTASANYSLTITTAYLTILPAPLAVTADAKTKEIGAVDPILTYQVLGLKNGETAHDILFGGLTRTPGELEGIYPITQGSLALQSPNYTLTYNSANLTIESKVVTVKANTQRKNYGDADPELTYTVSGLGSTVDPETILTGSLSREPGETRGAYLITQGTLAVVSGYTLEFEGANLTVDPAVLTVAADAQTKTYGDVDPVLTYQITSGQLIGSDQLTGTLIRDAGENVGNYVINQGSLSANSNYTLAYTPSDLTITKASLTVSADPKSKVYGDVDPVLTYQITSGQLIGSDQLTGTLIRDAGENVGN</sequence>
<dbReference type="InterPro" id="IPR008979">
    <property type="entry name" value="Galactose-bd-like_sf"/>
</dbReference>
<dbReference type="InterPro" id="IPR003961">
    <property type="entry name" value="FN3_dom"/>
</dbReference>
<organism evidence="2 3">
    <name type="scientific">Empedobacter falsenii</name>
    <dbReference type="NCBI Taxonomy" id="343874"/>
    <lineage>
        <taxon>Bacteria</taxon>
        <taxon>Pseudomonadati</taxon>
        <taxon>Bacteroidota</taxon>
        <taxon>Flavobacteriia</taxon>
        <taxon>Flavobacteriales</taxon>
        <taxon>Weeksellaceae</taxon>
        <taxon>Empedobacter</taxon>
    </lineage>
</organism>
<dbReference type="SUPFAM" id="SSF49785">
    <property type="entry name" value="Galactose-binding domain-like"/>
    <property type="match status" value="1"/>
</dbReference>
<gene>
    <name evidence="2" type="ORF">HX095_05210</name>
</gene>
<feature type="domain" description="Fibronectin type-III" evidence="1">
    <location>
        <begin position="265"/>
        <end position="362"/>
    </location>
</feature>
<protein>
    <submittedName>
        <fullName evidence="2">Fibronectin type III domain-containing protein</fullName>
    </submittedName>
</protein>
<accession>A0AAW7DI46</accession>
<evidence type="ECO:0000259" key="1">
    <source>
        <dbReference type="PROSITE" id="PS50853"/>
    </source>
</evidence>
<feature type="non-terminal residue" evidence="2">
    <location>
        <position position="1287"/>
    </location>
</feature>
<reference evidence="2" key="2">
    <citation type="journal article" date="2022" name="Sci. Total Environ.">
        <title>Prevalence, transmission, and molecular epidemiology of tet(X)-positive bacteria among humans, animals, and environmental niches in China: An epidemiological, and genomic-based study.</title>
        <authorList>
            <person name="Dong N."/>
            <person name="Zeng Y."/>
            <person name="Cai C."/>
            <person name="Sun C."/>
            <person name="Lu J."/>
            <person name="Liu C."/>
            <person name="Zhou H."/>
            <person name="Sun Q."/>
            <person name="Shu L."/>
            <person name="Wang H."/>
            <person name="Wang Y."/>
            <person name="Wang S."/>
            <person name="Wu C."/>
            <person name="Chan E.W."/>
            <person name="Chen G."/>
            <person name="Shen Z."/>
            <person name="Chen S."/>
            <person name="Zhang R."/>
        </authorList>
    </citation>
    <scope>NUCLEOTIDE SEQUENCE</scope>
    <source>
        <strain evidence="2">210</strain>
    </source>
</reference>
<dbReference type="InterPro" id="IPR041286">
    <property type="entry name" value="MBG_2"/>
</dbReference>
<reference evidence="2" key="1">
    <citation type="submission" date="2020-06" db="EMBL/GenBank/DDBJ databases">
        <authorList>
            <person name="Dong N."/>
        </authorList>
    </citation>
    <scope>NUCLEOTIDE SEQUENCE</scope>
    <source>
        <strain evidence="2">210</strain>
    </source>
</reference>
<dbReference type="Pfam" id="PF00041">
    <property type="entry name" value="fn3"/>
    <property type="match status" value="1"/>
</dbReference>
<evidence type="ECO:0000313" key="2">
    <source>
        <dbReference type="EMBL" id="MDM1550607.1"/>
    </source>
</evidence>
<dbReference type="SUPFAM" id="SSF49265">
    <property type="entry name" value="Fibronectin type III"/>
    <property type="match status" value="2"/>
</dbReference>
<proteinExistence type="predicted"/>
<dbReference type="Pfam" id="PF20009">
    <property type="entry name" value="GEVED"/>
    <property type="match status" value="1"/>
</dbReference>
<dbReference type="Proteomes" id="UP001173578">
    <property type="component" value="Unassembled WGS sequence"/>
</dbReference>
<dbReference type="PROSITE" id="PS50853">
    <property type="entry name" value="FN3"/>
    <property type="match status" value="2"/>
</dbReference>
<comment type="caution">
    <text evidence="2">The sequence shown here is derived from an EMBL/GenBank/DDBJ whole genome shotgun (WGS) entry which is preliminary data.</text>
</comment>
<dbReference type="SMART" id="SM00060">
    <property type="entry name" value="FN3"/>
    <property type="match status" value="2"/>
</dbReference>
<dbReference type="CDD" id="cd00063">
    <property type="entry name" value="FN3"/>
    <property type="match status" value="1"/>
</dbReference>
<dbReference type="Pfam" id="PF18676">
    <property type="entry name" value="MBG_2"/>
    <property type="match status" value="5"/>
</dbReference>
<dbReference type="InterPro" id="IPR013783">
    <property type="entry name" value="Ig-like_fold"/>
</dbReference>
<dbReference type="InterPro" id="IPR036116">
    <property type="entry name" value="FN3_sf"/>
</dbReference>
<dbReference type="InterPro" id="IPR045474">
    <property type="entry name" value="GEVED"/>
</dbReference>
<dbReference type="EMBL" id="JACALR010000002">
    <property type="protein sequence ID" value="MDM1550607.1"/>
    <property type="molecule type" value="Genomic_DNA"/>
</dbReference>
<name>A0AAW7DI46_9FLAO</name>
<feature type="domain" description="Fibronectin type-III" evidence="1">
    <location>
        <begin position="524"/>
        <end position="624"/>
    </location>
</feature>
<dbReference type="Gene3D" id="2.60.40.10">
    <property type="entry name" value="Immunoglobulins"/>
    <property type="match status" value="2"/>
</dbReference>
<evidence type="ECO:0000313" key="3">
    <source>
        <dbReference type="Proteomes" id="UP001173578"/>
    </source>
</evidence>